<evidence type="ECO:0000313" key="2">
    <source>
        <dbReference type="Proteomes" id="UP000008311"/>
    </source>
</evidence>
<dbReference type="InParanoid" id="B9SV75"/>
<organism evidence="1 2">
    <name type="scientific">Ricinus communis</name>
    <name type="common">Castor bean</name>
    <dbReference type="NCBI Taxonomy" id="3988"/>
    <lineage>
        <taxon>Eukaryota</taxon>
        <taxon>Viridiplantae</taxon>
        <taxon>Streptophyta</taxon>
        <taxon>Embryophyta</taxon>
        <taxon>Tracheophyta</taxon>
        <taxon>Spermatophyta</taxon>
        <taxon>Magnoliopsida</taxon>
        <taxon>eudicotyledons</taxon>
        <taxon>Gunneridae</taxon>
        <taxon>Pentapetalae</taxon>
        <taxon>rosids</taxon>
        <taxon>fabids</taxon>
        <taxon>Malpighiales</taxon>
        <taxon>Euphorbiaceae</taxon>
        <taxon>Acalyphoideae</taxon>
        <taxon>Acalypheae</taxon>
        <taxon>Ricinus</taxon>
    </lineage>
</organism>
<proteinExistence type="predicted"/>
<reference evidence="2" key="1">
    <citation type="journal article" date="2010" name="Nat. Biotechnol.">
        <title>Draft genome sequence of the oilseed species Ricinus communis.</title>
        <authorList>
            <person name="Chan A.P."/>
            <person name="Crabtree J."/>
            <person name="Zhao Q."/>
            <person name="Lorenzi H."/>
            <person name="Orvis J."/>
            <person name="Puiu D."/>
            <person name="Melake-Berhan A."/>
            <person name="Jones K.M."/>
            <person name="Redman J."/>
            <person name="Chen G."/>
            <person name="Cahoon E.B."/>
            <person name="Gedil M."/>
            <person name="Stanke M."/>
            <person name="Haas B.J."/>
            <person name="Wortman J.R."/>
            <person name="Fraser-Liggett C.M."/>
            <person name="Ravel J."/>
            <person name="Rabinowicz P.D."/>
        </authorList>
    </citation>
    <scope>NUCLEOTIDE SEQUENCE [LARGE SCALE GENOMIC DNA]</scope>
    <source>
        <strain evidence="2">cv. Hale</strain>
    </source>
</reference>
<dbReference type="EMBL" id="EQ974162">
    <property type="protein sequence ID" value="EEF32497.1"/>
    <property type="molecule type" value="Genomic_DNA"/>
</dbReference>
<evidence type="ECO:0000313" key="1">
    <source>
        <dbReference type="EMBL" id="EEF32497.1"/>
    </source>
</evidence>
<protein>
    <submittedName>
        <fullName evidence="1">Uncharacterized protein</fullName>
    </submittedName>
</protein>
<name>B9SV75_RICCO</name>
<keyword evidence="2" id="KW-1185">Reference proteome</keyword>
<dbReference type="Proteomes" id="UP000008311">
    <property type="component" value="Unassembled WGS sequence"/>
</dbReference>
<accession>B9SV75</accession>
<gene>
    <name evidence="1" type="ORF">RCOM_0771060</name>
</gene>
<dbReference type="AlphaFoldDB" id="B9SV75"/>
<sequence length="55" mass="6614">MAQLLSYSSKHIDIVVSFPDMATWRLTRFYGYPERHRCRESWNILRNLSQKSNLP</sequence>